<organism evidence="1">
    <name type="scientific">Micromonas pusilla</name>
    <name type="common">Picoplanktonic green alga</name>
    <name type="synonym">Chromulina pusilla</name>
    <dbReference type="NCBI Taxonomy" id="38833"/>
    <lineage>
        <taxon>Eukaryota</taxon>
        <taxon>Viridiplantae</taxon>
        <taxon>Chlorophyta</taxon>
        <taxon>Mamiellophyceae</taxon>
        <taxon>Mamiellales</taxon>
        <taxon>Mamiellaceae</taxon>
        <taxon>Micromonas</taxon>
    </lineage>
</organism>
<accession>A0A7R9TKF4</accession>
<reference evidence="1" key="1">
    <citation type="submission" date="2021-01" db="EMBL/GenBank/DDBJ databases">
        <authorList>
            <person name="Corre E."/>
            <person name="Pelletier E."/>
            <person name="Niang G."/>
            <person name="Scheremetjew M."/>
            <person name="Finn R."/>
            <person name="Kale V."/>
            <person name="Holt S."/>
            <person name="Cochrane G."/>
            <person name="Meng A."/>
            <person name="Brown T."/>
            <person name="Cohen L."/>
        </authorList>
    </citation>
    <scope>NUCLEOTIDE SEQUENCE</scope>
    <source>
        <strain evidence="1">RCC1614</strain>
    </source>
</reference>
<dbReference type="AlphaFoldDB" id="A0A7R9TKF4"/>
<name>A0A7R9TKF4_MICPS</name>
<protein>
    <submittedName>
        <fullName evidence="1">Uncharacterized protein</fullName>
    </submittedName>
</protein>
<proteinExistence type="predicted"/>
<dbReference type="EMBL" id="HBDY01008015">
    <property type="protein sequence ID" value="CAD8237929.1"/>
    <property type="molecule type" value="Transcribed_RNA"/>
</dbReference>
<evidence type="ECO:0000313" key="1">
    <source>
        <dbReference type="EMBL" id="CAD8237929.1"/>
    </source>
</evidence>
<gene>
    <name evidence="1" type="ORF">MPUS1402_LOCUS5931</name>
</gene>
<sequence length="196" mass="20469">MDCVHNACAYAIANVISCQKKHPSQYSGHVTTIPRHARCAHFQRSAMNLKSCVMGYTHTTTASTRSCLSFSIASGKIASSSSTPQPAITAYDHSTCADTISAAFASASRGAPFIPSSSTSSARSLCASVRTNAPVARNGAVNGASAARTRTTTAATIRLTAATHRATKTTAGLTLRYRMGGVERRQLKLKGIEGGD</sequence>